<evidence type="ECO:0000256" key="1">
    <source>
        <dbReference type="SAM" id="MobiDB-lite"/>
    </source>
</evidence>
<keyword evidence="3" id="KW-0732">Signal</keyword>
<sequence>IASSYFIFLALSILTFIHSVTSLPIQTSTWVKIDQYEDPDSLGLWKVFEKEAQTSLPNPSHANQINSPTWLPQHHDTEATERGRSNYPYAKDVSSSGNPIVSVFTPKSLGANTNKLQKPYPQYMKQKSKPKSELEESSRNAIAADRQHRYDEILRYMHVKNAAHQEHSDAAPQSSAFSPSGRTITLFTHRFSIPTLKSQMAGLRGYPIPGVFTTVVILLVVVWIAIFTIGLVELCNYVWSRQSLATTRDPTCDDEGPSVELNELTKIPFSVVMVASEEAEPGSPSGEFGSLDVTSELSNTDSESDEDDFRML</sequence>
<dbReference type="Proteomes" id="UP001147695">
    <property type="component" value="Unassembled WGS sequence"/>
</dbReference>
<dbReference type="EMBL" id="JAPZBQ010000001">
    <property type="protein sequence ID" value="KAJ5351318.1"/>
    <property type="molecule type" value="Genomic_DNA"/>
</dbReference>
<evidence type="ECO:0000313" key="4">
    <source>
        <dbReference type="EMBL" id="KAJ5351318.1"/>
    </source>
</evidence>
<protein>
    <submittedName>
        <fullName evidence="4">Uncharacterized protein</fullName>
    </submittedName>
</protein>
<evidence type="ECO:0000256" key="3">
    <source>
        <dbReference type="SAM" id="SignalP"/>
    </source>
</evidence>
<feature type="compositionally biased region" description="Polar residues" evidence="1">
    <location>
        <begin position="55"/>
        <end position="70"/>
    </location>
</feature>
<feature type="region of interest" description="Disordered" evidence="1">
    <location>
        <begin position="111"/>
        <end position="142"/>
    </location>
</feature>
<feature type="compositionally biased region" description="Polar residues" evidence="1">
    <location>
        <begin position="292"/>
        <end position="301"/>
    </location>
</feature>
<evidence type="ECO:0000313" key="5">
    <source>
        <dbReference type="Proteomes" id="UP001147695"/>
    </source>
</evidence>
<proteinExistence type="predicted"/>
<reference evidence="4" key="2">
    <citation type="journal article" date="2023" name="IMA Fungus">
        <title>Comparative genomic study of the Penicillium genus elucidates a diverse pangenome and 15 lateral gene transfer events.</title>
        <authorList>
            <person name="Petersen C."/>
            <person name="Sorensen T."/>
            <person name="Nielsen M.R."/>
            <person name="Sondergaard T.E."/>
            <person name="Sorensen J.L."/>
            <person name="Fitzpatrick D.A."/>
            <person name="Frisvad J.C."/>
            <person name="Nielsen K.L."/>
        </authorList>
    </citation>
    <scope>NUCLEOTIDE SEQUENCE</scope>
    <source>
        <strain evidence="4">IBT 35673</strain>
    </source>
</reference>
<feature type="non-terminal residue" evidence="4">
    <location>
        <position position="1"/>
    </location>
</feature>
<keyword evidence="2" id="KW-0472">Membrane</keyword>
<keyword evidence="2" id="KW-1133">Transmembrane helix</keyword>
<feature type="transmembrane region" description="Helical" evidence="2">
    <location>
        <begin position="206"/>
        <end position="232"/>
    </location>
</feature>
<comment type="caution">
    <text evidence="4">The sequence shown here is derived from an EMBL/GenBank/DDBJ whole genome shotgun (WGS) entry which is preliminary data.</text>
</comment>
<organism evidence="4 5">
    <name type="scientific">Penicillium brevicompactum</name>
    <dbReference type="NCBI Taxonomy" id="5074"/>
    <lineage>
        <taxon>Eukaryota</taxon>
        <taxon>Fungi</taxon>
        <taxon>Dikarya</taxon>
        <taxon>Ascomycota</taxon>
        <taxon>Pezizomycotina</taxon>
        <taxon>Eurotiomycetes</taxon>
        <taxon>Eurotiomycetidae</taxon>
        <taxon>Eurotiales</taxon>
        <taxon>Aspergillaceae</taxon>
        <taxon>Penicillium</taxon>
    </lineage>
</organism>
<evidence type="ECO:0000256" key="2">
    <source>
        <dbReference type="SAM" id="Phobius"/>
    </source>
</evidence>
<dbReference type="AlphaFoldDB" id="A0A9W9R068"/>
<accession>A0A9W9R068</accession>
<feature type="compositionally biased region" description="Acidic residues" evidence="1">
    <location>
        <begin position="302"/>
        <end position="312"/>
    </location>
</feature>
<feature type="signal peptide" evidence="3">
    <location>
        <begin position="1"/>
        <end position="22"/>
    </location>
</feature>
<feature type="region of interest" description="Disordered" evidence="1">
    <location>
        <begin position="55"/>
        <end position="80"/>
    </location>
</feature>
<name>A0A9W9R068_PENBR</name>
<feature type="chain" id="PRO_5040894166" evidence="3">
    <location>
        <begin position="23"/>
        <end position="312"/>
    </location>
</feature>
<reference evidence="4" key="1">
    <citation type="submission" date="2022-12" db="EMBL/GenBank/DDBJ databases">
        <authorList>
            <person name="Petersen C."/>
        </authorList>
    </citation>
    <scope>NUCLEOTIDE SEQUENCE</scope>
    <source>
        <strain evidence="4">IBT 35673</strain>
    </source>
</reference>
<feature type="compositionally biased region" description="Low complexity" evidence="1">
    <location>
        <begin position="281"/>
        <end position="290"/>
    </location>
</feature>
<keyword evidence="2" id="KW-0812">Transmembrane</keyword>
<gene>
    <name evidence="4" type="ORF">N7452_000292</name>
</gene>
<feature type="region of interest" description="Disordered" evidence="1">
    <location>
        <begin position="276"/>
        <end position="312"/>
    </location>
</feature>